<comment type="caution">
    <text evidence="5">The sequence shown here is derived from an EMBL/GenBank/DDBJ whole genome shotgun (WGS) entry which is preliminary data.</text>
</comment>
<name>A0A2A9ELI4_9MICO</name>
<organism evidence="5 6">
    <name type="scientific">Georgenia soli</name>
    <dbReference type="NCBI Taxonomy" id="638953"/>
    <lineage>
        <taxon>Bacteria</taxon>
        <taxon>Bacillati</taxon>
        <taxon>Actinomycetota</taxon>
        <taxon>Actinomycetes</taxon>
        <taxon>Micrococcales</taxon>
        <taxon>Bogoriellaceae</taxon>
        <taxon>Georgenia</taxon>
    </lineage>
</organism>
<dbReference type="SUPFAM" id="SSF56801">
    <property type="entry name" value="Acetyl-CoA synthetase-like"/>
    <property type="match status" value="1"/>
</dbReference>
<dbReference type="PANTHER" id="PTHR43201:SF5">
    <property type="entry name" value="MEDIUM-CHAIN ACYL-COA LIGASE ACSF2, MITOCHONDRIAL"/>
    <property type="match status" value="1"/>
</dbReference>
<dbReference type="Pfam" id="PF00501">
    <property type="entry name" value="AMP-binding"/>
    <property type="match status" value="1"/>
</dbReference>
<dbReference type="PROSITE" id="PS00455">
    <property type="entry name" value="AMP_BINDING"/>
    <property type="match status" value="1"/>
</dbReference>
<protein>
    <submittedName>
        <fullName evidence="5">Acyl-CoA synthetase (AMP-forming)/AMP-acid ligase II</fullName>
    </submittedName>
</protein>
<dbReference type="Pfam" id="PF13193">
    <property type="entry name" value="AMP-binding_C"/>
    <property type="match status" value="1"/>
</dbReference>
<gene>
    <name evidence="5" type="ORF">ATJ97_2174</name>
</gene>
<dbReference type="Proteomes" id="UP000222106">
    <property type="component" value="Unassembled WGS sequence"/>
</dbReference>
<sequence length="520" mass="55217">MNLPFANQGDAVDLSRPDHEAIVEVRDGATRRVTYRAFDAAVEALADDLAGSDLPAGSKVAILGANGTDWLVAFYATLRAGHVAVPVSYKLPPDGLAYVLENSEAALVLADDVDPVRAVAAAGVEVRPLRGLADLGQAGGAAGGQGAAAARSAATARSARPARRPRSLDDPAMILYTSGSTGYPKGVVLSQRSHLWVMSVALERGIDPAARFVVAAPLYHMNALSNVQTALAGGATVILLDRFEPRAFLTAVATERGTRVTGVPPMFAMMLAETDLTTTLDLTSVDDIFVGSAPAGDALLESIERLFPNGALHFGYGTTESGPVAFGDHPDGLPTPRGSVGAASPAVDLRLVDDAGRPQERRGVLEIRCPALLTGYYRRPDVPTPVTPDGFYHTRDVFEMDENGFYFFAGREDDMFSSGGENVYPRAVEQVLESYPGVLHAAVVPVPDDVKGAKPVAFVVPVPGQEVTEAELRRHVLSQLEPYAHPRRVFFVDELPLAATNKVDRHVLEERAARLLRSGG</sequence>
<dbReference type="OrthoDB" id="9803968at2"/>
<feature type="domain" description="AMP-binding enzyme C-terminal" evidence="4">
    <location>
        <begin position="428"/>
        <end position="502"/>
    </location>
</feature>
<evidence type="ECO:0000256" key="2">
    <source>
        <dbReference type="ARBA" id="ARBA00022598"/>
    </source>
</evidence>
<dbReference type="InterPro" id="IPR042099">
    <property type="entry name" value="ANL_N_sf"/>
</dbReference>
<dbReference type="Gene3D" id="3.40.50.12780">
    <property type="entry name" value="N-terminal domain of ligase-like"/>
    <property type="match status" value="1"/>
</dbReference>
<dbReference type="PANTHER" id="PTHR43201">
    <property type="entry name" value="ACYL-COA SYNTHETASE"/>
    <property type="match status" value="1"/>
</dbReference>
<evidence type="ECO:0000313" key="6">
    <source>
        <dbReference type="Proteomes" id="UP000222106"/>
    </source>
</evidence>
<evidence type="ECO:0000313" key="5">
    <source>
        <dbReference type="EMBL" id="PFG39663.1"/>
    </source>
</evidence>
<dbReference type="InterPro" id="IPR020845">
    <property type="entry name" value="AMP-binding_CS"/>
</dbReference>
<feature type="domain" description="AMP-dependent synthetase/ligase" evidence="3">
    <location>
        <begin position="16"/>
        <end position="377"/>
    </location>
</feature>
<dbReference type="GO" id="GO:0006631">
    <property type="term" value="P:fatty acid metabolic process"/>
    <property type="evidence" value="ECO:0007669"/>
    <property type="project" value="TreeGrafter"/>
</dbReference>
<dbReference type="InterPro" id="IPR025110">
    <property type="entry name" value="AMP-bd_C"/>
</dbReference>
<evidence type="ECO:0000259" key="3">
    <source>
        <dbReference type="Pfam" id="PF00501"/>
    </source>
</evidence>
<reference evidence="5 6" key="1">
    <citation type="submission" date="2017-10" db="EMBL/GenBank/DDBJ databases">
        <title>Sequencing the genomes of 1000 actinobacteria strains.</title>
        <authorList>
            <person name="Klenk H.-P."/>
        </authorList>
    </citation>
    <scope>NUCLEOTIDE SEQUENCE [LARGE SCALE GENOMIC DNA]</scope>
    <source>
        <strain evidence="5 6">DSM 21838</strain>
    </source>
</reference>
<dbReference type="EMBL" id="PDJI01000004">
    <property type="protein sequence ID" value="PFG39663.1"/>
    <property type="molecule type" value="Genomic_DNA"/>
</dbReference>
<keyword evidence="6" id="KW-1185">Reference proteome</keyword>
<dbReference type="GO" id="GO:0031956">
    <property type="term" value="F:medium-chain fatty acid-CoA ligase activity"/>
    <property type="evidence" value="ECO:0007669"/>
    <property type="project" value="TreeGrafter"/>
</dbReference>
<dbReference type="InterPro" id="IPR045851">
    <property type="entry name" value="AMP-bd_C_sf"/>
</dbReference>
<comment type="similarity">
    <text evidence="1">Belongs to the ATP-dependent AMP-binding enzyme family.</text>
</comment>
<dbReference type="Gene3D" id="3.30.300.30">
    <property type="match status" value="1"/>
</dbReference>
<evidence type="ECO:0000256" key="1">
    <source>
        <dbReference type="ARBA" id="ARBA00006432"/>
    </source>
</evidence>
<evidence type="ECO:0000259" key="4">
    <source>
        <dbReference type="Pfam" id="PF13193"/>
    </source>
</evidence>
<proteinExistence type="inferred from homology"/>
<dbReference type="RefSeq" id="WP_098483725.1">
    <property type="nucleotide sequence ID" value="NZ_PDJI01000004.1"/>
</dbReference>
<accession>A0A2A9ELI4</accession>
<dbReference type="AlphaFoldDB" id="A0A2A9ELI4"/>
<dbReference type="InterPro" id="IPR000873">
    <property type="entry name" value="AMP-dep_synth/lig_dom"/>
</dbReference>
<keyword evidence="2 5" id="KW-0436">Ligase</keyword>